<dbReference type="EMBL" id="JAIPUX010003289">
    <property type="protein sequence ID" value="KAH0621531.1"/>
    <property type="molecule type" value="Genomic_DNA"/>
</dbReference>
<accession>A0ABQ7SW34</accession>
<comment type="caution">
    <text evidence="1">The sequence shown here is derived from an EMBL/GenBank/DDBJ whole genome shotgun (WGS) entry which is preliminary data.</text>
</comment>
<sequence length="38" mass="4408">MILQKENQEVAYIRFLKASQAALAIEQCDKSETHYCFS</sequence>
<dbReference type="Proteomes" id="UP000826234">
    <property type="component" value="Unassembled WGS sequence"/>
</dbReference>
<name>A0ABQ7SW34_PHRPL</name>
<evidence type="ECO:0000313" key="1">
    <source>
        <dbReference type="EMBL" id="KAH0621531.1"/>
    </source>
</evidence>
<keyword evidence="2" id="KW-1185">Reference proteome</keyword>
<proteinExistence type="predicted"/>
<reference evidence="1 2" key="1">
    <citation type="journal article" date="2022" name="Gigascience">
        <title>A chromosome-level genome assembly and annotation of the desert horned lizard, Phrynosoma platyrhinos, provides insight into chromosomal rearrangements among reptiles.</title>
        <authorList>
            <person name="Koochekian N."/>
            <person name="Ascanio A."/>
            <person name="Farleigh K."/>
            <person name="Card D.C."/>
            <person name="Schield D.R."/>
            <person name="Castoe T.A."/>
            <person name="Jezkova T."/>
        </authorList>
    </citation>
    <scope>NUCLEOTIDE SEQUENCE [LARGE SCALE GENOMIC DNA]</scope>
    <source>
        <strain evidence="1">NK-2021</strain>
    </source>
</reference>
<organism evidence="1 2">
    <name type="scientific">Phrynosoma platyrhinos</name>
    <name type="common">Desert horned lizard</name>
    <dbReference type="NCBI Taxonomy" id="52577"/>
    <lineage>
        <taxon>Eukaryota</taxon>
        <taxon>Metazoa</taxon>
        <taxon>Chordata</taxon>
        <taxon>Craniata</taxon>
        <taxon>Vertebrata</taxon>
        <taxon>Euteleostomi</taxon>
        <taxon>Lepidosauria</taxon>
        <taxon>Squamata</taxon>
        <taxon>Bifurcata</taxon>
        <taxon>Unidentata</taxon>
        <taxon>Episquamata</taxon>
        <taxon>Toxicofera</taxon>
        <taxon>Iguania</taxon>
        <taxon>Phrynosomatidae</taxon>
        <taxon>Phrynosomatinae</taxon>
        <taxon>Phrynosoma</taxon>
    </lineage>
</organism>
<evidence type="ECO:0000313" key="2">
    <source>
        <dbReference type="Proteomes" id="UP000826234"/>
    </source>
</evidence>
<protein>
    <submittedName>
        <fullName evidence="1">Uncharacterized protein</fullName>
    </submittedName>
</protein>
<gene>
    <name evidence="1" type="ORF">JD844_022921</name>
</gene>